<evidence type="ECO:0000313" key="2">
    <source>
        <dbReference type="EMBL" id="SFV21967.1"/>
    </source>
</evidence>
<evidence type="ECO:0000256" key="1">
    <source>
        <dbReference type="SAM" id="MobiDB-lite"/>
    </source>
</evidence>
<dbReference type="AlphaFoldDB" id="A0A1I7MJ74"/>
<evidence type="ECO:0000313" key="3">
    <source>
        <dbReference type="Proteomes" id="UP000198881"/>
    </source>
</evidence>
<dbReference type="OrthoDB" id="4954633at2"/>
<dbReference type="EMBL" id="FPCG01000003">
    <property type="protein sequence ID" value="SFV21967.1"/>
    <property type="molecule type" value="Genomic_DNA"/>
</dbReference>
<dbReference type="Proteomes" id="UP000198881">
    <property type="component" value="Unassembled WGS sequence"/>
</dbReference>
<feature type="compositionally biased region" description="Acidic residues" evidence="1">
    <location>
        <begin position="1"/>
        <end position="23"/>
    </location>
</feature>
<accession>A0A1I7MJ74</accession>
<proteinExistence type="predicted"/>
<gene>
    <name evidence="2" type="ORF">SAMN04487966_103134</name>
</gene>
<feature type="compositionally biased region" description="Acidic residues" evidence="1">
    <location>
        <begin position="74"/>
        <end position="93"/>
    </location>
</feature>
<reference evidence="2 3" key="1">
    <citation type="submission" date="2016-10" db="EMBL/GenBank/DDBJ databases">
        <authorList>
            <person name="de Groot N.N."/>
        </authorList>
    </citation>
    <scope>NUCLEOTIDE SEQUENCE [LARGE SCALE GENOMIC DNA]</scope>
    <source>
        <strain evidence="2 3">CGMCC 1.7054</strain>
    </source>
</reference>
<feature type="compositionally biased region" description="Basic and acidic residues" evidence="1">
    <location>
        <begin position="60"/>
        <end position="73"/>
    </location>
</feature>
<organism evidence="2 3">
    <name type="scientific">Micrococcus terreus</name>
    <dbReference type="NCBI Taxonomy" id="574650"/>
    <lineage>
        <taxon>Bacteria</taxon>
        <taxon>Bacillati</taxon>
        <taxon>Actinomycetota</taxon>
        <taxon>Actinomycetes</taxon>
        <taxon>Micrococcales</taxon>
        <taxon>Micrococcaceae</taxon>
        <taxon>Micrococcus</taxon>
    </lineage>
</organism>
<feature type="region of interest" description="Disordered" evidence="1">
    <location>
        <begin position="1"/>
        <end position="119"/>
    </location>
</feature>
<protein>
    <submittedName>
        <fullName evidence="2">Uncharacterized protein</fullName>
    </submittedName>
</protein>
<sequence length="119" mass="13836">MSRYEDELDQQFVDEVEDDLESPEDGRDGSPAEGSSDDPDSLDAIDPLRRDTYLLDGDEDYNRVPDYQERGEYSEDDEPEEDEDDLAFEDDGSEAFRDPDNPDDDWTPRDLEDEDEDER</sequence>
<feature type="compositionally biased region" description="Basic and acidic residues" evidence="1">
    <location>
        <begin position="94"/>
        <end position="110"/>
    </location>
</feature>
<dbReference type="RefSeq" id="WP_091695711.1">
    <property type="nucleotide sequence ID" value="NZ_CBDRLN010000005.1"/>
</dbReference>
<name>A0A1I7MJ74_9MICC</name>
<keyword evidence="3" id="KW-1185">Reference proteome</keyword>